<feature type="region of interest" description="Disordered" evidence="1">
    <location>
        <begin position="84"/>
        <end position="107"/>
    </location>
</feature>
<organism evidence="2 3">
    <name type="scientific">Araneus ventricosus</name>
    <name type="common">Orbweaver spider</name>
    <name type="synonym">Epeira ventricosa</name>
    <dbReference type="NCBI Taxonomy" id="182803"/>
    <lineage>
        <taxon>Eukaryota</taxon>
        <taxon>Metazoa</taxon>
        <taxon>Ecdysozoa</taxon>
        <taxon>Arthropoda</taxon>
        <taxon>Chelicerata</taxon>
        <taxon>Arachnida</taxon>
        <taxon>Araneae</taxon>
        <taxon>Araneomorphae</taxon>
        <taxon>Entelegynae</taxon>
        <taxon>Araneoidea</taxon>
        <taxon>Araneidae</taxon>
        <taxon>Araneus</taxon>
    </lineage>
</organism>
<dbReference type="AlphaFoldDB" id="A0A4Y2F0N9"/>
<dbReference type="Proteomes" id="UP000499080">
    <property type="component" value="Unassembled WGS sequence"/>
</dbReference>
<comment type="caution">
    <text evidence="2">The sequence shown here is derived from an EMBL/GenBank/DDBJ whole genome shotgun (WGS) entry which is preliminary data.</text>
</comment>
<dbReference type="EMBL" id="BGPR01000772">
    <property type="protein sequence ID" value="GBM34923.1"/>
    <property type="molecule type" value="Genomic_DNA"/>
</dbReference>
<keyword evidence="3" id="KW-1185">Reference proteome</keyword>
<protein>
    <recommendedName>
        <fullName evidence="4">RNase H type-1 domain-containing protein</fullName>
    </recommendedName>
</protein>
<reference evidence="2 3" key="1">
    <citation type="journal article" date="2019" name="Sci. Rep.">
        <title>Orb-weaving spider Araneus ventricosus genome elucidates the spidroin gene catalogue.</title>
        <authorList>
            <person name="Kono N."/>
            <person name="Nakamura H."/>
            <person name="Ohtoshi R."/>
            <person name="Moran D.A.P."/>
            <person name="Shinohara A."/>
            <person name="Yoshida Y."/>
            <person name="Fujiwara M."/>
            <person name="Mori M."/>
            <person name="Tomita M."/>
            <person name="Arakawa K."/>
        </authorList>
    </citation>
    <scope>NUCLEOTIDE SEQUENCE [LARGE SCALE GENOMIC DNA]</scope>
</reference>
<evidence type="ECO:0000256" key="1">
    <source>
        <dbReference type="SAM" id="MobiDB-lite"/>
    </source>
</evidence>
<proteinExistence type="predicted"/>
<evidence type="ECO:0000313" key="3">
    <source>
        <dbReference type="Proteomes" id="UP000499080"/>
    </source>
</evidence>
<evidence type="ECO:0008006" key="4">
    <source>
        <dbReference type="Google" id="ProtNLM"/>
    </source>
</evidence>
<name>A0A4Y2F0N9_ARAVE</name>
<accession>A0A4Y2F0N9</accession>
<sequence>MERSMDPDKSLPQPKAPIPLNFASCGSNINITLAIRAHAGHKGNEAADSSAKQATFIGSSCNIQLQEASSKISLKILVFAAGKKKEQRLNRKKYPPNPTQSFPYASS</sequence>
<gene>
    <name evidence="2" type="ORF">AVEN_41467_1</name>
</gene>
<evidence type="ECO:0000313" key="2">
    <source>
        <dbReference type="EMBL" id="GBM34923.1"/>
    </source>
</evidence>